<dbReference type="GO" id="GO:0009086">
    <property type="term" value="P:methionine biosynthetic process"/>
    <property type="evidence" value="ECO:0007669"/>
    <property type="project" value="UniProtKB-ARBA"/>
</dbReference>
<dbReference type="GO" id="GO:0051287">
    <property type="term" value="F:NAD binding"/>
    <property type="evidence" value="ECO:0007669"/>
    <property type="project" value="InterPro"/>
</dbReference>
<feature type="active site" description="Acyl-thioester intermediate" evidence="4">
    <location>
        <position position="148"/>
    </location>
</feature>
<dbReference type="PANTHER" id="PTHR46718:SF1">
    <property type="entry name" value="ASPARTATE-SEMIALDEHYDE DEHYDROGENASE"/>
    <property type="match status" value="1"/>
</dbReference>
<dbReference type="NCBIfam" id="TIGR00978">
    <property type="entry name" value="asd_EA"/>
    <property type="match status" value="1"/>
</dbReference>
<dbReference type="GO" id="GO:0046983">
    <property type="term" value="F:protein dimerization activity"/>
    <property type="evidence" value="ECO:0007669"/>
    <property type="project" value="InterPro"/>
</dbReference>
<comment type="caution">
    <text evidence="6">The sequence shown here is derived from an EMBL/GenBank/DDBJ whole genome shotgun (WGS) entry which is preliminary data.</text>
</comment>
<evidence type="ECO:0000256" key="4">
    <source>
        <dbReference type="PIRSR" id="PIRSR000148-1"/>
    </source>
</evidence>
<proteinExistence type="inferred from homology"/>
<sequence>MDKYRVAVLGATGLVGQKFVSLLSNHKMFEVAYLTASERSIGKLYSEAVSWLLPEEIPENVRDVKLISNQELLKLEDYDFAFTALPSDEAAIVEQKLLENGKVVVSNSSNWRMDPLIPLLNPEVNADHIFVLKKQKHGKGKIIKVPNCTSAILTLTLKPIYDAFGIKKVVVTTMQALSGAGIHGVPSMYIIDNLLPNIQGEEEKVENEPRKMLGTVGIEGIEPADFQIYPTTTRVPVLYGHTESVLVELANGGVTIDEVKAAMKRNSWNKINGLHLPTAPSEPIILRAEEDRPQPRLDRGAGNGMSVSMGRLRLDSSGKVLRYIVLGDNIVRGAAGTGVLIAELFVTLNERGEI</sequence>
<feature type="active site" description="Proton acceptor" evidence="4">
    <location>
        <position position="241"/>
    </location>
</feature>
<dbReference type="Pfam" id="PF01118">
    <property type="entry name" value="Semialdhyde_dh"/>
    <property type="match status" value="1"/>
</dbReference>
<dbReference type="SMART" id="SM00859">
    <property type="entry name" value="Semialdhyde_dh"/>
    <property type="match status" value="1"/>
</dbReference>
<organism evidence="6">
    <name type="scientific">Fervidicoccus fontis</name>
    <dbReference type="NCBI Taxonomy" id="683846"/>
    <lineage>
        <taxon>Archaea</taxon>
        <taxon>Thermoproteota</taxon>
        <taxon>Thermoprotei</taxon>
        <taxon>Fervidicoccales</taxon>
        <taxon>Fervidicoccaceae</taxon>
        <taxon>Fervidicoccus</taxon>
    </lineage>
</organism>
<dbReference type="NCBIfam" id="NF006416">
    <property type="entry name" value="PRK08664.1"/>
    <property type="match status" value="1"/>
</dbReference>
<dbReference type="SUPFAM" id="SSF55347">
    <property type="entry name" value="Glyceraldehyde-3-phosphate dehydrogenase-like, C-terminal domain"/>
    <property type="match status" value="1"/>
</dbReference>
<dbReference type="Gene3D" id="3.30.360.10">
    <property type="entry name" value="Dihydrodipicolinate Reductase, domain 2"/>
    <property type="match status" value="1"/>
</dbReference>
<dbReference type="InterPro" id="IPR051823">
    <property type="entry name" value="ASADH-related"/>
</dbReference>
<keyword evidence="2" id="KW-0521">NADP</keyword>
<dbReference type="PIRSF" id="PIRSF000148">
    <property type="entry name" value="ASA_dh"/>
    <property type="match status" value="1"/>
</dbReference>
<evidence type="ECO:0000256" key="3">
    <source>
        <dbReference type="ARBA" id="ARBA00023002"/>
    </source>
</evidence>
<protein>
    <submittedName>
        <fullName evidence="6">Aspartate-semialdehyde dehydrogenase</fullName>
        <ecNumber evidence="6">1.2.1.11</ecNumber>
    </submittedName>
</protein>
<dbReference type="PANTHER" id="PTHR46718">
    <property type="entry name" value="ASPARTATE-SEMIALDEHYDE DEHYDROGENASE"/>
    <property type="match status" value="1"/>
</dbReference>
<evidence type="ECO:0000256" key="2">
    <source>
        <dbReference type="ARBA" id="ARBA00022857"/>
    </source>
</evidence>
<dbReference type="GO" id="GO:0009088">
    <property type="term" value="P:threonine biosynthetic process"/>
    <property type="evidence" value="ECO:0007669"/>
    <property type="project" value="TreeGrafter"/>
</dbReference>
<dbReference type="GO" id="GO:0050661">
    <property type="term" value="F:NADP binding"/>
    <property type="evidence" value="ECO:0007669"/>
    <property type="project" value="InterPro"/>
</dbReference>
<dbReference type="InterPro" id="IPR000534">
    <property type="entry name" value="Semialdehyde_DH_NAD-bd"/>
</dbReference>
<accession>A0A7J3SM82</accession>
<keyword evidence="3 6" id="KW-0560">Oxidoreductase</keyword>
<dbReference type="SUPFAM" id="SSF51735">
    <property type="entry name" value="NAD(P)-binding Rossmann-fold domains"/>
    <property type="match status" value="1"/>
</dbReference>
<dbReference type="InterPro" id="IPR036291">
    <property type="entry name" value="NAD(P)-bd_dom_sf"/>
</dbReference>
<dbReference type="InterPro" id="IPR012280">
    <property type="entry name" value="Semialdhyde_DH_dimer_dom"/>
</dbReference>
<dbReference type="GO" id="GO:0004073">
    <property type="term" value="F:aspartate-semialdehyde dehydrogenase activity"/>
    <property type="evidence" value="ECO:0007669"/>
    <property type="project" value="UniProtKB-EC"/>
</dbReference>
<dbReference type="InterPro" id="IPR005676">
    <property type="entry name" value="Asp_semi-ald_DH_pep-lack"/>
</dbReference>
<dbReference type="CDD" id="cd18130">
    <property type="entry name" value="ASADH_C_arch_fung_like"/>
    <property type="match status" value="1"/>
</dbReference>
<dbReference type="AlphaFoldDB" id="A0A7J3SM82"/>
<gene>
    <name evidence="6" type="primary">asd</name>
    <name evidence="6" type="ORF">ENW83_04175</name>
</gene>
<reference evidence="6" key="1">
    <citation type="journal article" date="2020" name="mSystems">
        <title>Genome- and Community-Level Interaction Insights into Carbon Utilization and Element Cycling Functions of Hydrothermarchaeota in Hydrothermal Sediment.</title>
        <authorList>
            <person name="Zhou Z."/>
            <person name="Liu Y."/>
            <person name="Xu W."/>
            <person name="Pan J."/>
            <person name="Luo Z.H."/>
            <person name="Li M."/>
        </authorList>
    </citation>
    <scope>NUCLEOTIDE SEQUENCE [LARGE SCALE GENOMIC DNA]</scope>
    <source>
        <strain evidence="6">SpSt-885</strain>
    </source>
</reference>
<evidence type="ECO:0000313" key="6">
    <source>
        <dbReference type="EMBL" id="HGZ60385.1"/>
    </source>
</evidence>
<dbReference type="EC" id="1.2.1.11" evidence="6"/>
<dbReference type="Gene3D" id="3.40.50.720">
    <property type="entry name" value="NAD(P)-binding Rossmann-like Domain"/>
    <property type="match status" value="1"/>
</dbReference>
<dbReference type="EMBL" id="DTLS01000120">
    <property type="protein sequence ID" value="HGZ60385.1"/>
    <property type="molecule type" value="Genomic_DNA"/>
</dbReference>
<name>A0A7J3SM82_9CREN</name>
<dbReference type="Pfam" id="PF02774">
    <property type="entry name" value="Semialdhyde_dhC"/>
    <property type="match status" value="1"/>
</dbReference>
<evidence type="ECO:0000259" key="5">
    <source>
        <dbReference type="SMART" id="SM00859"/>
    </source>
</evidence>
<comment type="similarity">
    <text evidence="1">Belongs to the aspartate-semialdehyde dehydrogenase family.</text>
</comment>
<feature type="domain" description="Semialdehyde dehydrogenase NAD-binding" evidence="5">
    <location>
        <begin position="5"/>
        <end position="132"/>
    </location>
</feature>
<evidence type="ECO:0000256" key="1">
    <source>
        <dbReference type="ARBA" id="ARBA00010584"/>
    </source>
</evidence>
<dbReference type="CDD" id="cd02315">
    <property type="entry name" value="ScASADH_like_N"/>
    <property type="match status" value="1"/>
</dbReference>